<feature type="transmembrane region" description="Helical" evidence="5">
    <location>
        <begin position="394"/>
        <end position="418"/>
    </location>
</feature>
<dbReference type="GO" id="GO:0008137">
    <property type="term" value="F:NADH dehydrogenase (ubiquinone) activity"/>
    <property type="evidence" value="ECO:0007669"/>
    <property type="project" value="InterPro"/>
</dbReference>
<dbReference type="AlphaFoldDB" id="A0A5C6QP26"/>
<accession>A0A5C6QP26</accession>
<feature type="transmembrane region" description="Helical" evidence="5">
    <location>
        <begin position="118"/>
        <end position="137"/>
    </location>
</feature>
<comment type="subcellular location">
    <subcellularLocation>
        <location evidence="5">Cell membrane</location>
        <topology evidence="5">Multi-pass membrane protein</topology>
    </subcellularLocation>
    <subcellularLocation>
        <location evidence="1">Endomembrane system</location>
        <topology evidence="1">Multi-pass membrane protein</topology>
    </subcellularLocation>
    <subcellularLocation>
        <location evidence="6">Membrane</location>
        <topology evidence="6">Multi-pass membrane protein</topology>
    </subcellularLocation>
</comment>
<protein>
    <recommendedName>
        <fullName evidence="5">NADH-quinone oxidoreductase subunit N</fullName>
        <ecNumber evidence="5">7.1.1.-</ecNumber>
    </recommendedName>
    <alternativeName>
        <fullName evidence="5">NADH dehydrogenase I subunit N</fullName>
    </alternativeName>
    <alternativeName>
        <fullName evidence="5">NDH-1 subunit N</fullName>
    </alternativeName>
</protein>
<feature type="transmembrane region" description="Helical" evidence="5">
    <location>
        <begin position="475"/>
        <end position="494"/>
    </location>
</feature>
<keyword evidence="5" id="KW-0520">NAD</keyword>
<feature type="transmembrane region" description="Helical" evidence="5">
    <location>
        <begin position="345"/>
        <end position="365"/>
    </location>
</feature>
<dbReference type="InterPro" id="IPR001750">
    <property type="entry name" value="ND/Mrp_TM"/>
</dbReference>
<keyword evidence="2 5" id="KW-0812">Transmembrane</keyword>
<dbReference type="InterPro" id="IPR010096">
    <property type="entry name" value="NADH-Q_OxRdtase_suN/2"/>
</dbReference>
<keyword evidence="5" id="KW-1278">Translocase</keyword>
<evidence type="ECO:0000259" key="7">
    <source>
        <dbReference type="Pfam" id="PF00361"/>
    </source>
</evidence>
<dbReference type="GO" id="GO:0050136">
    <property type="term" value="F:NADH dehydrogenase (quinone) (non-electrogenic) activity"/>
    <property type="evidence" value="ECO:0007669"/>
    <property type="project" value="UniProtKB-UniRule"/>
</dbReference>
<evidence type="ECO:0000256" key="2">
    <source>
        <dbReference type="ARBA" id="ARBA00022692"/>
    </source>
</evidence>
<feature type="transmembrane region" description="Helical" evidence="5">
    <location>
        <begin position="285"/>
        <end position="304"/>
    </location>
</feature>
<dbReference type="NCBIfam" id="TIGR01770">
    <property type="entry name" value="NDH_I_N"/>
    <property type="match status" value="1"/>
</dbReference>
<comment type="catalytic activity">
    <reaction evidence="5">
        <text>a quinone + NADH + 5 H(+)(in) = a quinol + NAD(+) + 4 H(+)(out)</text>
        <dbReference type="Rhea" id="RHEA:57888"/>
        <dbReference type="ChEBI" id="CHEBI:15378"/>
        <dbReference type="ChEBI" id="CHEBI:24646"/>
        <dbReference type="ChEBI" id="CHEBI:57540"/>
        <dbReference type="ChEBI" id="CHEBI:57945"/>
        <dbReference type="ChEBI" id="CHEBI:132124"/>
    </reaction>
</comment>
<feature type="transmembrane region" description="Helical" evidence="5">
    <location>
        <begin position="430"/>
        <end position="454"/>
    </location>
</feature>
<comment type="subunit">
    <text evidence="5">NDH-1 is composed of 14 different subunits. Subunits NuoA, H, J, K, L, M, N constitute the membrane sector of the complex.</text>
</comment>
<sequence length="499" mass="55304">MNPVDKVSEITLMNTEMFIVLSPILLLSFGIVLSLLLIAWQRSQKIIALFSQLILVFTLLLSMHLLSSGILSGAGVQITPLLKVDQFSYLSLSLICLSALAVISLSKQVLKSQVEVHDEYYLLILLVILGAAILVASDHFASMFLGFELLSISLVGLVGYFREQKYAVETGFKYLILSACASSFMLLGIAFIYSQTGNLSFAINSATAPWHSAPLQLFNSIGVLLLFSGIAFKLSLAPFHFWAPDVYQGAPTPITLLMATVSKIAMFTVLMKCCFAQGYYQNDHFIDVIIAVALLSMFIGNTLALKQQNIKRLMAYSSIAHFGYLLIVLVISAEQSIGFAWRSALFYLTAYLLANVAIFSIVITYEQYFSQNSTEREVCLNDWQAMFWQHRAQAVLLVFSILSLAGIPLTMGFVGKFYLFNQAVISQSWWLITGLVIGSGIGLAYYLPIIFTVFKVNSSAATHITKDNAIKAPKIFIIFLIIISFYFGVFPDSLSQYLL</sequence>
<proteinExistence type="inferred from homology"/>
<feature type="transmembrane region" description="Helical" evidence="5">
    <location>
        <begin position="87"/>
        <end position="106"/>
    </location>
</feature>
<feature type="transmembrane region" description="Helical" evidence="5">
    <location>
        <begin position="143"/>
        <end position="162"/>
    </location>
</feature>
<keyword evidence="5" id="KW-0874">Quinone</keyword>
<keyword evidence="3 5" id="KW-1133">Transmembrane helix</keyword>
<feature type="domain" description="NADH:quinone oxidoreductase/Mrp antiporter transmembrane" evidence="7">
    <location>
        <begin position="137"/>
        <end position="441"/>
    </location>
</feature>
<dbReference type="GO" id="GO:0005886">
    <property type="term" value="C:plasma membrane"/>
    <property type="evidence" value="ECO:0007669"/>
    <property type="project" value="UniProtKB-SubCell"/>
</dbReference>
<evidence type="ECO:0000256" key="4">
    <source>
        <dbReference type="ARBA" id="ARBA00023136"/>
    </source>
</evidence>
<dbReference type="RefSeq" id="WP_146798218.1">
    <property type="nucleotide sequence ID" value="NZ_VOLP01000005.1"/>
</dbReference>
<feature type="transmembrane region" description="Helical" evidence="5">
    <location>
        <begin position="213"/>
        <end position="236"/>
    </location>
</feature>
<dbReference type="Proteomes" id="UP000321917">
    <property type="component" value="Unassembled WGS sequence"/>
</dbReference>
<evidence type="ECO:0000256" key="5">
    <source>
        <dbReference type="HAMAP-Rule" id="MF_00445"/>
    </source>
</evidence>
<dbReference type="HAMAP" id="MF_00445">
    <property type="entry name" value="NDH1_NuoN_1"/>
    <property type="match status" value="1"/>
</dbReference>
<feature type="transmembrane region" description="Helical" evidence="5">
    <location>
        <begin position="20"/>
        <end position="40"/>
    </location>
</feature>
<dbReference type="Pfam" id="PF00361">
    <property type="entry name" value="Proton_antipo_M"/>
    <property type="match status" value="1"/>
</dbReference>
<evidence type="ECO:0000313" key="8">
    <source>
        <dbReference type="EMBL" id="TWX62125.1"/>
    </source>
</evidence>
<organism evidence="9 11">
    <name type="scientific">Colwellia hornerae</name>
    <dbReference type="NCBI Taxonomy" id="89402"/>
    <lineage>
        <taxon>Bacteria</taxon>
        <taxon>Pseudomonadati</taxon>
        <taxon>Pseudomonadota</taxon>
        <taxon>Gammaproteobacteria</taxon>
        <taxon>Alteromonadales</taxon>
        <taxon>Colwelliaceae</taxon>
        <taxon>Colwellia</taxon>
    </lineage>
</organism>
<dbReference type="GO" id="GO:0048038">
    <property type="term" value="F:quinone binding"/>
    <property type="evidence" value="ECO:0007669"/>
    <property type="project" value="UniProtKB-KW"/>
</dbReference>
<keyword evidence="5" id="KW-1003">Cell membrane</keyword>
<keyword evidence="4 5" id="KW-0472">Membrane</keyword>
<dbReference type="PANTHER" id="PTHR22773">
    <property type="entry name" value="NADH DEHYDROGENASE"/>
    <property type="match status" value="1"/>
</dbReference>
<comment type="function">
    <text evidence="5">NDH-1 shuttles electrons from NADH, via FMN and iron-sulfur (Fe-S) centers, to quinones in the respiratory chain. The immediate electron acceptor for the enzyme in this species is believed to be ubiquinone. Couples the redox reaction to proton translocation (for every two electrons transferred, four hydrogen ions are translocated across the cytoplasmic membrane), and thus conserves the redox energy in a proton gradient.</text>
</comment>
<keyword evidence="5" id="KW-0813">Transport</keyword>
<evidence type="ECO:0000313" key="10">
    <source>
        <dbReference type="Proteomes" id="UP000321525"/>
    </source>
</evidence>
<feature type="transmembrane region" description="Helical" evidence="5">
    <location>
        <begin position="256"/>
        <end position="279"/>
    </location>
</feature>
<dbReference type="EMBL" id="VOLR01000004">
    <property type="protein sequence ID" value="TWX62125.1"/>
    <property type="molecule type" value="Genomic_DNA"/>
</dbReference>
<dbReference type="GO" id="GO:0042773">
    <property type="term" value="P:ATP synthesis coupled electron transport"/>
    <property type="evidence" value="ECO:0007669"/>
    <property type="project" value="InterPro"/>
</dbReference>
<comment type="caution">
    <text evidence="9">The sequence shown here is derived from an EMBL/GenBank/DDBJ whole genome shotgun (WGS) entry which is preliminary data.</text>
</comment>
<keyword evidence="5" id="KW-0830">Ubiquinone</keyword>
<dbReference type="GO" id="GO:0012505">
    <property type="term" value="C:endomembrane system"/>
    <property type="evidence" value="ECO:0007669"/>
    <property type="project" value="UniProtKB-SubCell"/>
</dbReference>
<dbReference type="OrthoDB" id="9768329at2"/>
<evidence type="ECO:0000313" key="11">
    <source>
        <dbReference type="Proteomes" id="UP000321917"/>
    </source>
</evidence>
<reference evidence="9 11" key="1">
    <citation type="submission" date="2019-07" db="EMBL/GenBank/DDBJ databases">
        <title>Genomes of sea-ice associated Colwellia species.</title>
        <authorList>
            <person name="Bowman J.P."/>
        </authorList>
    </citation>
    <scope>NUCLEOTIDE SEQUENCE [LARGE SCALE GENOMIC DNA]</scope>
    <source>
        <strain evidence="8 10">ACAM 607</strain>
        <strain evidence="9 11">IC036</strain>
    </source>
</reference>
<feature type="transmembrane region" description="Helical" evidence="5">
    <location>
        <begin position="174"/>
        <end position="193"/>
    </location>
</feature>
<gene>
    <name evidence="5" type="primary">nuoN</name>
    <name evidence="8" type="ORF">ESZ26_03895</name>
    <name evidence="9" type="ORF">ESZ27_03150</name>
</gene>
<dbReference type="EC" id="7.1.1.-" evidence="5"/>
<comment type="similarity">
    <text evidence="5">Belongs to the complex I subunit 2 family.</text>
</comment>
<feature type="transmembrane region" description="Helical" evidence="5">
    <location>
        <begin position="313"/>
        <end position="333"/>
    </location>
</feature>
<dbReference type="Proteomes" id="UP000321525">
    <property type="component" value="Unassembled WGS sequence"/>
</dbReference>
<keyword evidence="10" id="KW-1185">Reference proteome</keyword>
<name>A0A5C6QP26_9GAMM</name>
<dbReference type="EMBL" id="VOLQ01000004">
    <property type="protein sequence ID" value="TWX70527.1"/>
    <property type="molecule type" value="Genomic_DNA"/>
</dbReference>
<feature type="transmembrane region" description="Helical" evidence="5">
    <location>
        <begin position="47"/>
        <end position="67"/>
    </location>
</feature>
<evidence type="ECO:0000256" key="1">
    <source>
        <dbReference type="ARBA" id="ARBA00004127"/>
    </source>
</evidence>
<evidence type="ECO:0000256" key="3">
    <source>
        <dbReference type="ARBA" id="ARBA00022989"/>
    </source>
</evidence>
<evidence type="ECO:0000256" key="6">
    <source>
        <dbReference type="RuleBase" id="RU000320"/>
    </source>
</evidence>
<evidence type="ECO:0000313" key="9">
    <source>
        <dbReference type="EMBL" id="TWX70527.1"/>
    </source>
</evidence>